<evidence type="ECO:0000259" key="7">
    <source>
        <dbReference type="Pfam" id="PF07637"/>
    </source>
</evidence>
<evidence type="ECO:0000256" key="1">
    <source>
        <dbReference type="SAM" id="SignalP"/>
    </source>
</evidence>
<feature type="domain" description="DUF1588" evidence="4">
    <location>
        <begin position="695"/>
        <end position="792"/>
    </location>
</feature>
<proteinExistence type="predicted"/>
<evidence type="ECO:0000259" key="6">
    <source>
        <dbReference type="Pfam" id="PF07635"/>
    </source>
</evidence>
<gene>
    <name evidence="8" type="ordered locus">Psta_3503</name>
</gene>
<dbReference type="STRING" id="530564.Psta_3503"/>
<reference evidence="8 9" key="1">
    <citation type="journal article" date="2009" name="Stand. Genomic Sci.">
        <title>Complete genome sequence of Pirellula staleyi type strain (ATCC 27377).</title>
        <authorList>
            <person name="Clum A."/>
            <person name="Tindall B.J."/>
            <person name="Sikorski J."/>
            <person name="Ivanova N."/>
            <person name="Mavrommatis K."/>
            <person name="Lucas S."/>
            <person name="Glavina del Rio T."/>
            <person name="Nolan M."/>
            <person name="Chen F."/>
            <person name="Tice H."/>
            <person name="Pitluck S."/>
            <person name="Cheng J.F."/>
            <person name="Chertkov O."/>
            <person name="Brettin T."/>
            <person name="Han C."/>
            <person name="Detter J.C."/>
            <person name="Kuske C."/>
            <person name="Bruce D."/>
            <person name="Goodwin L."/>
            <person name="Ovchinikova G."/>
            <person name="Pati A."/>
            <person name="Mikhailova N."/>
            <person name="Chen A."/>
            <person name="Palaniappan K."/>
            <person name="Land M."/>
            <person name="Hauser L."/>
            <person name="Chang Y.J."/>
            <person name="Jeffries C.D."/>
            <person name="Chain P."/>
            <person name="Rohde M."/>
            <person name="Goker M."/>
            <person name="Bristow J."/>
            <person name="Eisen J.A."/>
            <person name="Markowitz V."/>
            <person name="Hugenholtz P."/>
            <person name="Kyrpides N.C."/>
            <person name="Klenk H.P."/>
            <person name="Lapidus A."/>
        </authorList>
    </citation>
    <scope>NUCLEOTIDE SEQUENCE [LARGE SCALE GENOMIC DNA]</scope>
    <source>
        <strain evidence="9">ATCC 27377 / DSM 6068 / ICPB 4128</strain>
    </source>
</reference>
<dbReference type="InterPro" id="IPR013036">
    <property type="entry name" value="DUF1587"/>
</dbReference>
<keyword evidence="1" id="KW-0732">Signal</keyword>
<dbReference type="InterPro" id="IPR013039">
    <property type="entry name" value="DUF1588"/>
</dbReference>
<evidence type="ECO:0000259" key="4">
    <source>
        <dbReference type="Pfam" id="PF07627"/>
    </source>
</evidence>
<name>D2QYK5_PIRSD</name>
<dbReference type="Pfam" id="PF07626">
    <property type="entry name" value="PSD3"/>
    <property type="match status" value="1"/>
</dbReference>
<feature type="domain" description="DUF1592" evidence="5">
    <location>
        <begin position="549"/>
        <end position="676"/>
    </location>
</feature>
<evidence type="ECO:0000313" key="9">
    <source>
        <dbReference type="Proteomes" id="UP000001887"/>
    </source>
</evidence>
<feature type="domain" description="Cytochrome C Planctomycete-type" evidence="6">
    <location>
        <begin position="45"/>
        <end position="92"/>
    </location>
</feature>
<dbReference type="Pfam" id="PF07627">
    <property type="entry name" value="PSCyt3"/>
    <property type="match status" value="1"/>
</dbReference>
<evidence type="ECO:0008006" key="10">
    <source>
        <dbReference type="Google" id="ProtNLM"/>
    </source>
</evidence>
<dbReference type="Pfam" id="PF07635">
    <property type="entry name" value="PSCyt1"/>
    <property type="match status" value="1"/>
</dbReference>
<accession>D2QYK5</accession>
<evidence type="ECO:0000259" key="3">
    <source>
        <dbReference type="Pfam" id="PF07626"/>
    </source>
</evidence>
<feature type="domain" description="DUF1585" evidence="2">
    <location>
        <begin position="822"/>
        <end position="894"/>
    </location>
</feature>
<dbReference type="KEGG" id="psl:Psta_3503"/>
<feature type="signal peptide" evidence="1">
    <location>
        <begin position="1"/>
        <end position="25"/>
    </location>
</feature>
<protein>
    <recommendedName>
        <fullName evidence="10">Cytochrome c domain-containing protein</fullName>
    </recommendedName>
</protein>
<feature type="domain" description="DUF1587" evidence="3">
    <location>
        <begin position="129"/>
        <end position="191"/>
    </location>
</feature>
<evidence type="ECO:0000259" key="2">
    <source>
        <dbReference type="Pfam" id="PF07624"/>
    </source>
</evidence>
<dbReference type="InterPro" id="IPR013042">
    <property type="entry name" value="DUF1592"/>
</dbReference>
<dbReference type="InterPro" id="IPR011478">
    <property type="entry name" value="DUF1585"/>
</dbReference>
<dbReference type="AlphaFoldDB" id="D2QYK5"/>
<keyword evidence="9" id="KW-1185">Reference proteome</keyword>
<dbReference type="InterPro" id="IPR011429">
    <property type="entry name" value="Cyt_c_Planctomycete-type"/>
</dbReference>
<sequence length="898" mass="100829" precursor="true">MKYALRFALILWVTVAAILSEPSVAGEPPRATIPASHHQVLRAHCQKCHAKSKAEGAFRIDDLPLTITTLETAERWQKILNALNSGEMPPEGEKQLENEVKADLLDQLANTMVAARKTLADQGGVITMRRLNRREYRNSLRELLGVEINVSELPSDVGSGGFDTVGSNLFMSGNQFEQYLALGREGLDEAWERQAAATSQHKLRQEGEQTTPLLRKLHADELDARRRGDLWVKGVDEAAARSENAAIVAELRKEFPDESIFRRSWAKIPGAPSPESFGFQTGENNADKANRASRNFFLHAYHAKYLAQPAVDRGAYLTINNGGDFNSWLTLNVPFSWPVGEYVVRIRAAHTEHATPERRFIEFGIHPRHGQVISTHEVTGTMDHPQVIEIPLVMTRKHSDRNDRAIFIREKGTSDHIEQSRRRFNEGVKENGVGPEFVLWIDWMEIERVNDASGKLPAGIATLQIGLDDKSNPSPDEVRQAIERFAVEAFRGKAPSTTYLDRLAEIYQRRRTAGDKHAAALKESLSVVLASPMFLYLAEPTPDQQRRALTSQELATRLSYFLWGSPPDRELRELAQQGKLLEPETLSAQSKRLLSDPRAVGFSRPFVHQWLELDRVDFFTVNRAMFPRFDEATKLAARSEVYETFEHILRANAGLDDLLRSDYVVIDGVLANYYGIENVHGDEFRKVPVPADSPRGGLLGMAAINFMLSNGERTSPVERGAWVLRKLLNDPPPPAPANVPQLARLAGKLLTTRERLSLHQEQAQCASCHRKIDPIGLGLENLDATGMWRTDDSYQLFGDHGKPISGQKISWKIEPQGKLFQGPEFADYYQLREILASKSEDFARGFSMALIEYALGRPCSFSDEPLIEAMVNQAREKDFAVQSFLETLVTSEAFRLKS</sequence>
<dbReference type="Pfam" id="PF07637">
    <property type="entry name" value="PSD5"/>
    <property type="match status" value="1"/>
</dbReference>
<feature type="chain" id="PRO_5003035885" description="Cytochrome c domain-containing protein" evidence="1">
    <location>
        <begin position="26"/>
        <end position="898"/>
    </location>
</feature>
<feature type="domain" description="DUF1595" evidence="7">
    <location>
        <begin position="478"/>
        <end position="539"/>
    </location>
</feature>
<dbReference type="Proteomes" id="UP000001887">
    <property type="component" value="Chromosome"/>
</dbReference>
<dbReference type="HOGENOM" id="CLU_007458_0_0_0"/>
<dbReference type="eggNOG" id="COG2010">
    <property type="taxonomic scope" value="Bacteria"/>
</dbReference>
<dbReference type="InterPro" id="IPR013043">
    <property type="entry name" value="DUF1595"/>
</dbReference>
<dbReference type="OrthoDB" id="175242at2"/>
<evidence type="ECO:0000259" key="5">
    <source>
        <dbReference type="Pfam" id="PF07631"/>
    </source>
</evidence>
<organism evidence="8 9">
    <name type="scientific">Pirellula staleyi (strain ATCC 27377 / DSM 6068 / ICPB 4128)</name>
    <name type="common">Pirella staleyi</name>
    <dbReference type="NCBI Taxonomy" id="530564"/>
    <lineage>
        <taxon>Bacteria</taxon>
        <taxon>Pseudomonadati</taxon>
        <taxon>Planctomycetota</taxon>
        <taxon>Planctomycetia</taxon>
        <taxon>Pirellulales</taxon>
        <taxon>Pirellulaceae</taxon>
        <taxon>Pirellula</taxon>
    </lineage>
</organism>
<evidence type="ECO:0000313" key="8">
    <source>
        <dbReference type="EMBL" id="ADB18164.1"/>
    </source>
</evidence>
<dbReference type="Pfam" id="PF07631">
    <property type="entry name" value="PSD4"/>
    <property type="match status" value="1"/>
</dbReference>
<dbReference type="EMBL" id="CP001848">
    <property type="protein sequence ID" value="ADB18164.1"/>
    <property type="molecule type" value="Genomic_DNA"/>
</dbReference>
<dbReference type="Pfam" id="PF07624">
    <property type="entry name" value="PSD2"/>
    <property type="match status" value="1"/>
</dbReference>